<evidence type="ECO:0000256" key="3">
    <source>
        <dbReference type="ARBA" id="ARBA00022448"/>
    </source>
</evidence>
<dbReference type="GO" id="GO:0030288">
    <property type="term" value="C:outer membrane-bounded periplasmic space"/>
    <property type="evidence" value="ECO:0007669"/>
    <property type="project" value="TreeGrafter"/>
</dbReference>
<evidence type="ECO:0000259" key="6">
    <source>
        <dbReference type="PROSITE" id="PS50983"/>
    </source>
</evidence>
<gene>
    <name evidence="7" type="ORF">HNR09_000955</name>
</gene>
<dbReference type="InterPro" id="IPR002491">
    <property type="entry name" value="ABC_transptr_periplasmic_BD"/>
</dbReference>
<dbReference type="SUPFAM" id="SSF53807">
    <property type="entry name" value="Helical backbone' metal receptor"/>
    <property type="match status" value="1"/>
</dbReference>
<sequence>MNTTLRGRTMLLLASTAALLALTSCGDPVSATDSASDQDAPDSWSFTDTGYGNTITLDERPESLVVDGYSAAALWEYGIRPAGVFGYGITEEDSVAIGAADVSQMTVVGREGEFDLEQLGALEPDLIVGFGDDDGTGWTWWDEQVQSEATRVAPFLGVDFGGRPVQEVIEDYVSLAEALGGDTDSTEAEQAAQDFEERLQVLRDIASDSPDLTLIALNGYDELYVGQSTLGQLALLEELGFTLTGPDADSAWASLSWESVGDYPADVVLSYAGTADQVKDVPAFGRLPAVQAGQVVEWDDKRPFTYASYVEWLDDLIDVLGDARVVSS</sequence>
<evidence type="ECO:0000256" key="5">
    <source>
        <dbReference type="SAM" id="SignalP"/>
    </source>
</evidence>
<name>A0A7Z0GLB1_9MICC</name>
<evidence type="ECO:0000313" key="7">
    <source>
        <dbReference type="EMBL" id="NYJ77544.1"/>
    </source>
</evidence>
<dbReference type="Pfam" id="PF01497">
    <property type="entry name" value="Peripla_BP_2"/>
    <property type="match status" value="1"/>
</dbReference>
<feature type="signal peptide" evidence="5">
    <location>
        <begin position="1"/>
        <end position="26"/>
    </location>
</feature>
<dbReference type="PANTHER" id="PTHR30532:SF24">
    <property type="entry name" value="FERRIC ENTEROBACTIN-BINDING PERIPLASMIC PROTEIN FEPB"/>
    <property type="match status" value="1"/>
</dbReference>
<reference evidence="7 8" key="1">
    <citation type="submission" date="2020-07" db="EMBL/GenBank/DDBJ databases">
        <title>Sequencing the genomes of 1000 actinobacteria strains.</title>
        <authorList>
            <person name="Klenk H.-P."/>
        </authorList>
    </citation>
    <scope>NUCLEOTIDE SEQUENCE [LARGE SCALE GENOMIC DNA]</scope>
    <source>
        <strain evidence="7 8">DSM 15475</strain>
    </source>
</reference>
<keyword evidence="8" id="KW-1185">Reference proteome</keyword>
<keyword evidence="3" id="KW-0813">Transport</keyword>
<dbReference type="Proteomes" id="UP000535437">
    <property type="component" value="Unassembled WGS sequence"/>
</dbReference>
<protein>
    <submittedName>
        <fullName evidence="7">Iron complex transport system substrate-binding protein</fullName>
    </submittedName>
</protein>
<proteinExistence type="inferred from homology"/>
<evidence type="ECO:0000313" key="8">
    <source>
        <dbReference type="Proteomes" id="UP000535437"/>
    </source>
</evidence>
<dbReference type="GO" id="GO:1901678">
    <property type="term" value="P:iron coordination entity transport"/>
    <property type="evidence" value="ECO:0007669"/>
    <property type="project" value="UniProtKB-ARBA"/>
</dbReference>
<feature type="chain" id="PRO_5039019303" evidence="5">
    <location>
        <begin position="27"/>
        <end position="328"/>
    </location>
</feature>
<accession>A0A7Z0GLB1</accession>
<evidence type="ECO:0000256" key="1">
    <source>
        <dbReference type="ARBA" id="ARBA00004196"/>
    </source>
</evidence>
<feature type="domain" description="Fe/B12 periplasmic-binding" evidence="6">
    <location>
        <begin position="62"/>
        <end position="328"/>
    </location>
</feature>
<evidence type="ECO:0000256" key="4">
    <source>
        <dbReference type="ARBA" id="ARBA00022729"/>
    </source>
</evidence>
<dbReference type="InterPro" id="IPR051313">
    <property type="entry name" value="Bact_iron-sidero_bind"/>
</dbReference>
<comment type="subcellular location">
    <subcellularLocation>
        <location evidence="1">Cell envelope</location>
    </subcellularLocation>
</comment>
<dbReference type="Gene3D" id="3.40.50.1980">
    <property type="entry name" value="Nitrogenase molybdenum iron protein domain"/>
    <property type="match status" value="2"/>
</dbReference>
<dbReference type="PROSITE" id="PS50983">
    <property type="entry name" value="FE_B12_PBP"/>
    <property type="match status" value="1"/>
</dbReference>
<organism evidence="7 8">
    <name type="scientific">Nesterenkonia xinjiangensis</name>
    <dbReference type="NCBI Taxonomy" id="225327"/>
    <lineage>
        <taxon>Bacteria</taxon>
        <taxon>Bacillati</taxon>
        <taxon>Actinomycetota</taxon>
        <taxon>Actinomycetes</taxon>
        <taxon>Micrococcales</taxon>
        <taxon>Micrococcaceae</taxon>
        <taxon>Nesterenkonia</taxon>
    </lineage>
</organism>
<dbReference type="PANTHER" id="PTHR30532">
    <property type="entry name" value="IRON III DICITRATE-BINDING PERIPLASMIC PROTEIN"/>
    <property type="match status" value="1"/>
</dbReference>
<dbReference type="AlphaFoldDB" id="A0A7Z0GLB1"/>
<comment type="similarity">
    <text evidence="2">Belongs to the bacterial solute-binding protein 8 family.</text>
</comment>
<dbReference type="RefSeq" id="WP_179541014.1">
    <property type="nucleotide sequence ID" value="NZ_BAAALL010000004.1"/>
</dbReference>
<dbReference type="EMBL" id="JACCFY010000001">
    <property type="protein sequence ID" value="NYJ77544.1"/>
    <property type="molecule type" value="Genomic_DNA"/>
</dbReference>
<evidence type="ECO:0000256" key="2">
    <source>
        <dbReference type="ARBA" id="ARBA00008814"/>
    </source>
</evidence>
<dbReference type="PROSITE" id="PS51257">
    <property type="entry name" value="PROKAR_LIPOPROTEIN"/>
    <property type="match status" value="1"/>
</dbReference>
<keyword evidence="4 5" id="KW-0732">Signal</keyword>
<comment type="caution">
    <text evidence="7">The sequence shown here is derived from an EMBL/GenBank/DDBJ whole genome shotgun (WGS) entry which is preliminary data.</text>
</comment>